<dbReference type="Pfam" id="PF08628">
    <property type="entry name" value="Nexin_C"/>
    <property type="match status" value="1"/>
</dbReference>
<evidence type="ECO:0000313" key="5">
    <source>
        <dbReference type="EMBL" id="KAG2315661.1"/>
    </source>
</evidence>
<dbReference type="Pfam" id="PF02194">
    <property type="entry name" value="PXA"/>
    <property type="match status" value="1"/>
</dbReference>
<dbReference type="PROSITE" id="PS51207">
    <property type="entry name" value="PXA"/>
    <property type="match status" value="1"/>
</dbReference>
<dbReference type="AlphaFoldDB" id="A0A8X7VQC6"/>
<comment type="caution">
    <text evidence="5">The sequence shown here is derived from an EMBL/GenBank/DDBJ whole genome shotgun (WGS) entry which is preliminary data.</text>
</comment>
<sequence length="411" mass="46840">MNAVGEISVRVKEINIFGVIRDVVDLIGDHLETFRRNQAAIGTDVIKTLSSEDRDEKLKYHLMDSRELYPALISKENEYKILQKIVAGILSVVLRPRESQCPFVQTIARELLTCLETASESMHISISYVDIELLEESSTQGEDEIVSEANGWYSDNELDSKYVPPGVVRRLGEPENPPSKMETDLKEKSEVKGLSDLQHTDPSTSLVHNPTDMPHEWMPPNVTELILNLVDKVFQLNRGGWLRKNVFSALKQMLLVMGDAVDDWLLRGICWLRNEDTIAHGIRWAQDKLWPNGEEAFNQTGPSSLKQKLEAGACKIKEILFSKAPAALVRFVWENLHRTCARDIFYFTQSNVSIKQLAFAILELLLRTVFPELQDLLRDIRENTSHCRCYTSNVFAVEIAMARTMQNVKRL</sequence>
<comment type="subcellular location">
    <subcellularLocation>
        <location evidence="1">Cytoplasm</location>
    </subcellularLocation>
</comment>
<evidence type="ECO:0000313" key="6">
    <source>
        <dbReference type="Proteomes" id="UP000886595"/>
    </source>
</evidence>
<dbReference type="Proteomes" id="UP000886595">
    <property type="component" value="Unassembled WGS sequence"/>
</dbReference>
<dbReference type="EMBL" id="JAAMPC010000004">
    <property type="protein sequence ID" value="KAG2315661.1"/>
    <property type="molecule type" value="Genomic_DNA"/>
</dbReference>
<dbReference type="GO" id="GO:0005737">
    <property type="term" value="C:cytoplasm"/>
    <property type="evidence" value="ECO:0007669"/>
    <property type="project" value="UniProtKB-SubCell"/>
</dbReference>
<organism evidence="5 6">
    <name type="scientific">Brassica carinata</name>
    <name type="common">Ethiopian mustard</name>
    <name type="synonym">Abyssinian cabbage</name>
    <dbReference type="NCBI Taxonomy" id="52824"/>
    <lineage>
        <taxon>Eukaryota</taxon>
        <taxon>Viridiplantae</taxon>
        <taxon>Streptophyta</taxon>
        <taxon>Embryophyta</taxon>
        <taxon>Tracheophyta</taxon>
        <taxon>Spermatophyta</taxon>
        <taxon>Magnoliopsida</taxon>
        <taxon>eudicotyledons</taxon>
        <taxon>Gunneridae</taxon>
        <taxon>Pentapetalae</taxon>
        <taxon>rosids</taxon>
        <taxon>malvids</taxon>
        <taxon>Brassicales</taxon>
        <taxon>Brassicaceae</taxon>
        <taxon>Brassiceae</taxon>
        <taxon>Brassica</taxon>
    </lineage>
</organism>
<dbReference type="InterPro" id="IPR051837">
    <property type="entry name" value="SortingNexin/PXDomain-PKLike"/>
</dbReference>
<keyword evidence="2" id="KW-0963">Cytoplasm</keyword>
<evidence type="ECO:0000256" key="1">
    <source>
        <dbReference type="ARBA" id="ARBA00004496"/>
    </source>
</evidence>
<dbReference type="OrthoDB" id="120967at2759"/>
<accession>A0A8X7VQC6</accession>
<keyword evidence="6" id="KW-1185">Reference proteome</keyword>
<protein>
    <recommendedName>
        <fullName evidence="4">PXA domain-containing protein</fullName>
    </recommendedName>
</protein>
<dbReference type="PANTHER" id="PTHR22999:SF23">
    <property type="entry name" value="SORTING NEXIN-16"/>
    <property type="match status" value="1"/>
</dbReference>
<evidence type="ECO:0000256" key="2">
    <source>
        <dbReference type="ARBA" id="ARBA00022490"/>
    </source>
</evidence>
<dbReference type="PANTHER" id="PTHR22999">
    <property type="entry name" value="PX SERINE/THREONINE KINASE PXK"/>
    <property type="match status" value="1"/>
</dbReference>
<dbReference type="InterPro" id="IPR003114">
    <property type="entry name" value="Phox_assoc"/>
</dbReference>
<feature type="region of interest" description="Disordered" evidence="3">
    <location>
        <begin position="168"/>
        <end position="205"/>
    </location>
</feature>
<proteinExistence type="predicted"/>
<dbReference type="InterPro" id="IPR013937">
    <property type="entry name" value="Sorting_nexin_C"/>
</dbReference>
<feature type="compositionally biased region" description="Basic and acidic residues" evidence="3">
    <location>
        <begin position="181"/>
        <end position="193"/>
    </location>
</feature>
<evidence type="ECO:0000259" key="4">
    <source>
        <dbReference type="PROSITE" id="PS51207"/>
    </source>
</evidence>
<feature type="domain" description="PXA" evidence="4">
    <location>
        <begin position="1"/>
        <end position="138"/>
    </location>
</feature>
<reference evidence="5 6" key="1">
    <citation type="submission" date="2020-02" db="EMBL/GenBank/DDBJ databases">
        <authorList>
            <person name="Ma Q."/>
            <person name="Huang Y."/>
            <person name="Song X."/>
            <person name="Pei D."/>
        </authorList>
    </citation>
    <scope>NUCLEOTIDE SEQUENCE [LARGE SCALE GENOMIC DNA]</scope>
    <source>
        <strain evidence="5">Sxm20200214</strain>
        <tissue evidence="5">Leaf</tissue>
    </source>
</reference>
<evidence type="ECO:0000256" key="3">
    <source>
        <dbReference type="SAM" id="MobiDB-lite"/>
    </source>
</evidence>
<name>A0A8X7VQC6_BRACI</name>
<gene>
    <name evidence="5" type="ORF">Bca52824_018783</name>
</gene>